<dbReference type="SUPFAM" id="SSF57845">
    <property type="entry name" value="B-box zinc-binding domain"/>
    <property type="match status" value="1"/>
</dbReference>
<evidence type="ECO:0000313" key="10">
    <source>
        <dbReference type="Proteomes" id="UP000579812"/>
    </source>
</evidence>
<dbReference type="PROSITE" id="PS50119">
    <property type="entry name" value="ZF_BBOX"/>
    <property type="match status" value="1"/>
</dbReference>
<dbReference type="InterPro" id="IPR013320">
    <property type="entry name" value="ConA-like_dom_sf"/>
</dbReference>
<dbReference type="Gene3D" id="3.30.40.10">
    <property type="entry name" value="Zinc/RING finger domain, C3HC4 (zinc finger)"/>
    <property type="match status" value="1"/>
</dbReference>
<feature type="domain" description="B30.2/SPRY" evidence="8">
    <location>
        <begin position="380"/>
        <end position="566"/>
    </location>
</feature>
<dbReference type="Pfam" id="PF00622">
    <property type="entry name" value="SPRY"/>
    <property type="match status" value="1"/>
</dbReference>
<evidence type="ECO:0000259" key="6">
    <source>
        <dbReference type="PROSITE" id="PS50089"/>
    </source>
</evidence>
<keyword evidence="1" id="KW-0479">Metal-binding</keyword>
<feature type="domain" description="RING-type" evidence="6">
    <location>
        <begin position="11"/>
        <end position="51"/>
    </location>
</feature>
<dbReference type="InterPro" id="IPR001870">
    <property type="entry name" value="B30.2/SPRY"/>
</dbReference>
<dbReference type="InterPro" id="IPR013083">
    <property type="entry name" value="Znf_RING/FYVE/PHD"/>
</dbReference>
<dbReference type="GO" id="GO:0008270">
    <property type="term" value="F:zinc ion binding"/>
    <property type="evidence" value="ECO:0007669"/>
    <property type="project" value="UniProtKB-KW"/>
</dbReference>
<dbReference type="SUPFAM" id="SSF49899">
    <property type="entry name" value="Concanavalin A-like lectins/glucanases"/>
    <property type="match status" value="1"/>
</dbReference>
<proteinExistence type="predicted"/>
<name>A0A7J6DBF1_9TELE</name>
<evidence type="ECO:0000256" key="2">
    <source>
        <dbReference type="ARBA" id="ARBA00022771"/>
    </source>
</evidence>
<evidence type="ECO:0000259" key="8">
    <source>
        <dbReference type="PROSITE" id="PS50188"/>
    </source>
</evidence>
<dbReference type="CDD" id="cd12893">
    <property type="entry name" value="SPRY_PRY_TRIM35"/>
    <property type="match status" value="1"/>
</dbReference>
<dbReference type="PANTHER" id="PTHR24103">
    <property type="entry name" value="E3 UBIQUITIN-PROTEIN LIGASE TRIM"/>
    <property type="match status" value="1"/>
</dbReference>
<organism evidence="9 10">
    <name type="scientific">Onychostoma macrolepis</name>
    <dbReference type="NCBI Taxonomy" id="369639"/>
    <lineage>
        <taxon>Eukaryota</taxon>
        <taxon>Metazoa</taxon>
        <taxon>Chordata</taxon>
        <taxon>Craniata</taxon>
        <taxon>Vertebrata</taxon>
        <taxon>Euteleostomi</taxon>
        <taxon>Actinopterygii</taxon>
        <taxon>Neopterygii</taxon>
        <taxon>Teleostei</taxon>
        <taxon>Ostariophysi</taxon>
        <taxon>Cypriniformes</taxon>
        <taxon>Cyprinidae</taxon>
        <taxon>Acrossocheilinae</taxon>
        <taxon>Onychostoma</taxon>
    </lineage>
</organism>
<dbReference type="InterPro" id="IPR050143">
    <property type="entry name" value="TRIM/RBCC"/>
</dbReference>
<dbReference type="SMART" id="SM00184">
    <property type="entry name" value="RING"/>
    <property type="match status" value="1"/>
</dbReference>
<evidence type="ECO:0000256" key="1">
    <source>
        <dbReference type="ARBA" id="ARBA00022723"/>
    </source>
</evidence>
<protein>
    <submittedName>
        <fullName evidence="9">Uncharacterized protein</fullName>
    </submittedName>
</protein>
<keyword evidence="2 4" id="KW-0863">Zinc-finger</keyword>
<dbReference type="InterPro" id="IPR000315">
    <property type="entry name" value="Znf_B-box"/>
</dbReference>
<dbReference type="SMART" id="SM00589">
    <property type="entry name" value="PRY"/>
    <property type="match status" value="1"/>
</dbReference>
<dbReference type="EMBL" id="JAAMOB010000003">
    <property type="protein sequence ID" value="KAF4116529.1"/>
    <property type="molecule type" value="Genomic_DNA"/>
</dbReference>
<sequence length="566" mass="66212">MASLSEDDFSCPICCEIFKTPVLLSCSHSFCKECLKRFWRTKETQECPICRRRSSKDHPPVNLVLKNLCELFLKQRNEVCSSGSEEICSLHSEKLKLFCLEDKQPVCLVCKDSQQHDNHKFRPISEVVSLYKEELNTALNSLQQKLQNNKNIKEEFGKTVQHIKSQAEHTEHQIKQQFEKLHQFLRDEEEATITALKEEEDQKKQMMKEKLEEMNRHISALSHTIKDTEEMMKASDVCFLKEFSTALKSLQEKLKHNENIKREFEKTVQHIKSQAKRTEHQIKQQFEKLHQFLRDEEEATITALREEEEQKKQMMKEKLEEMNRHISALSHTIKDTEEMMKAGDVCFLKEFPVSMERVQISSQPDPQTPSGALIHVPRYLGNLPFRVWKKMQDIVQNTPVILDPNTAHPHLVLSDDLTSVRWSRKKQRLPDNPERFDEYFSVLGSEGFNSGTHCWDVEVKESSWWILGVTTASNQRKGWGFFNTCVWSAEYYQYGCSKYFGFRVEQQLDRVRVNLDYDRGTVSFSDPVTNTHLHTFTSTFTHTLFPFFENSSPLRILAINSHTTAC</sequence>
<dbReference type="Pfam" id="PF00643">
    <property type="entry name" value="zf-B_box"/>
    <property type="match status" value="1"/>
</dbReference>
<keyword evidence="10" id="KW-1185">Reference proteome</keyword>
<dbReference type="InterPro" id="IPR006574">
    <property type="entry name" value="PRY"/>
</dbReference>
<dbReference type="PROSITE" id="PS00518">
    <property type="entry name" value="ZF_RING_1"/>
    <property type="match status" value="1"/>
</dbReference>
<evidence type="ECO:0000256" key="5">
    <source>
        <dbReference type="SAM" id="Coils"/>
    </source>
</evidence>
<dbReference type="InterPro" id="IPR027370">
    <property type="entry name" value="Znf-RING_euk"/>
</dbReference>
<dbReference type="Gene3D" id="2.60.120.920">
    <property type="match status" value="1"/>
</dbReference>
<dbReference type="Pfam" id="PF25600">
    <property type="entry name" value="TRIM_CC"/>
    <property type="match status" value="2"/>
</dbReference>
<dbReference type="InterPro" id="IPR003879">
    <property type="entry name" value="Butyrophylin_SPRY"/>
</dbReference>
<dbReference type="Pfam" id="PF13765">
    <property type="entry name" value="PRY"/>
    <property type="match status" value="1"/>
</dbReference>
<dbReference type="PRINTS" id="PR01407">
    <property type="entry name" value="BUTYPHLNCDUF"/>
</dbReference>
<feature type="coiled-coil region" evidence="5">
    <location>
        <begin position="186"/>
        <end position="339"/>
    </location>
</feature>
<evidence type="ECO:0000256" key="3">
    <source>
        <dbReference type="ARBA" id="ARBA00022833"/>
    </source>
</evidence>
<reference evidence="9 10" key="1">
    <citation type="submission" date="2020-04" db="EMBL/GenBank/DDBJ databases">
        <title>Chromosome-level genome assembly of a cyprinid fish Onychostoma macrolepis by integration of Nanopore Sequencing, Bionano and Hi-C technology.</title>
        <authorList>
            <person name="Wang D."/>
        </authorList>
    </citation>
    <scope>NUCLEOTIDE SEQUENCE [LARGE SCALE GENOMIC DNA]</scope>
    <source>
        <strain evidence="9">SWU-2019</strain>
        <tissue evidence="9">Muscle</tissue>
    </source>
</reference>
<evidence type="ECO:0000259" key="7">
    <source>
        <dbReference type="PROSITE" id="PS50119"/>
    </source>
</evidence>
<dbReference type="InterPro" id="IPR017907">
    <property type="entry name" value="Znf_RING_CS"/>
</dbReference>
<evidence type="ECO:0000256" key="4">
    <source>
        <dbReference type="PROSITE-ProRule" id="PRU00024"/>
    </source>
</evidence>
<feature type="domain" description="B box-type" evidence="7">
    <location>
        <begin position="83"/>
        <end position="124"/>
    </location>
</feature>
<dbReference type="PROSITE" id="PS50188">
    <property type="entry name" value="B302_SPRY"/>
    <property type="match status" value="1"/>
</dbReference>
<dbReference type="CDD" id="cd19800">
    <property type="entry name" value="Bbox2_xNF7-like"/>
    <property type="match status" value="1"/>
</dbReference>
<dbReference type="InterPro" id="IPR003877">
    <property type="entry name" value="SPRY_dom"/>
</dbReference>
<dbReference type="PROSITE" id="PS50089">
    <property type="entry name" value="ZF_RING_2"/>
    <property type="match status" value="1"/>
</dbReference>
<keyword evidence="5" id="KW-0175">Coiled coil</keyword>
<gene>
    <name evidence="9" type="ORF">G5714_004018</name>
</gene>
<dbReference type="InterPro" id="IPR043136">
    <property type="entry name" value="B30.2/SPRY_sf"/>
</dbReference>
<accession>A0A7J6DBF1</accession>
<keyword evidence="3" id="KW-0862">Zinc</keyword>
<dbReference type="InterPro" id="IPR001841">
    <property type="entry name" value="Znf_RING"/>
</dbReference>
<dbReference type="SMART" id="SM00449">
    <property type="entry name" value="SPRY"/>
    <property type="match status" value="1"/>
</dbReference>
<dbReference type="Pfam" id="PF13445">
    <property type="entry name" value="zf-RING_UBOX"/>
    <property type="match status" value="1"/>
</dbReference>
<dbReference type="AlphaFoldDB" id="A0A7J6DBF1"/>
<dbReference type="Gene3D" id="3.30.160.60">
    <property type="entry name" value="Classic Zinc Finger"/>
    <property type="match status" value="1"/>
</dbReference>
<comment type="caution">
    <text evidence="9">The sequence shown here is derived from an EMBL/GenBank/DDBJ whole genome shotgun (WGS) entry which is preliminary data.</text>
</comment>
<evidence type="ECO:0000313" key="9">
    <source>
        <dbReference type="EMBL" id="KAF4116529.1"/>
    </source>
</evidence>
<dbReference type="SMART" id="SM00336">
    <property type="entry name" value="BBOX"/>
    <property type="match status" value="1"/>
</dbReference>
<dbReference type="SUPFAM" id="SSF57850">
    <property type="entry name" value="RING/U-box"/>
    <property type="match status" value="1"/>
</dbReference>
<dbReference type="InterPro" id="IPR058030">
    <property type="entry name" value="TRIM8/14/16/25/29/45/65_CC"/>
</dbReference>
<dbReference type="Proteomes" id="UP000579812">
    <property type="component" value="Unassembled WGS sequence"/>
</dbReference>